<keyword evidence="5 8" id="KW-1133">Transmembrane helix</keyword>
<dbReference type="PANTHER" id="PTHR11706:SF33">
    <property type="entry name" value="NATURAL RESISTANCE-ASSOCIATED MACROPHAGE PROTEIN 2"/>
    <property type="match status" value="1"/>
</dbReference>
<dbReference type="GO" id="GO:0034755">
    <property type="term" value="P:iron ion transmembrane transport"/>
    <property type="evidence" value="ECO:0007669"/>
    <property type="project" value="TreeGrafter"/>
</dbReference>
<name>D5WKX4_PARAM</name>
<protein>
    <submittedName>
        <fullName evidence="9">Mn2+ and Fe2+ transporter of the NRAMP family-like protein</fullName>
    </submittedName>
</protein>
<dbReference type="HOGENOM" id="CLU_020088_6_2_4"/>
<evidence type="ECO:0000256" key="5">
    <source>
        <dbReference type="ARBA" id="ARBA00022989"/>
    </source>
</evidence>
<feature type="transmembrane region" description="Helical" evidence="8">
    <location>
        <begin position="278"/>
        <end position="296"/>
    </location>
</feature>
<feature type="compositionally biased region" description="Low complexity" evidence="7">
    <location>
        <begin position="83"/>
        <end position="101"/>
    </location>
</feature>
<dbReference type="GO" id="GO:0015293">
    <property type="term" value="F:symporter activity"/>
    <property type="evidence" value="ECO:0007669"/>
    <property type="project" value="UniProtKB-KW"/>
</dbReference>
<dbReference type="KEGG" id="bge:BC1002_5999"/>
<feature type="compositionally biased region" description="Basic and acidic residues" evidence="7">
    <location>
        <begin position="305"/>
        <end position="326"/>
    </location>
</feature>
<feature type="transmembrane region" description="Helical" evidence="8">
    <location>
        <begin position="241"/>
        <end position="258"/>
    </location>
</feature>
<keyword evidence="2" id="KW-0813">Transport</keyword>
<feature type="region of interest" description="Disordered" evidence="7">
    <location>
        <begin position="305"/>
        <end position="327"/>
    </location>
</feature>
<keyword evidence="6 8" id="KW-0472">Membrane</keyword>
<feature type="region of interest" description="Disordered" evidence="7">
    <location>
        <begin position="69"/>
        <end position="102"/>
    </location>
</feature>
<dbReference type="InterPro" id="IPR001046">
    <property type="entry name" value="NRAMP_fam"/>
</dbReference>
<evidence type="ECO:0000256" key="3">
    <source>
        <dbReference type="ARBA" id="ARBA00022692"/>
    </source>
</evidence>
<reference evidence="10" key="1">
    <citation type="submission" date="2010-04" db="EMBL/GenBank/DDBJ databases">
        <title>Complete sequence of chromosome 3 of Burkholderia sp. CCGE1002.</title>
        <authorList>
            <consortium name="US DOE Joint Genome Institute"/>
            <person name="Lucas S."/>
            <person name="Copeland A."/>
            <person name="Lapidus A."/>
            <person name="Cheng J.-F."/>
            <person name="Bruce D."/>
            <person name="Goodwin L."/>
            <person name="Pitluck S."/>
            <person name="Chertkov O."/>
            <person name="Detter J.C."/>
            <person name="Han C."/>
            <person name="Tapia R."/>
            <person name="Land M."/>
            <person name="Hauser L."/>
            <person name="Kyrpides N."/>
            <person name="Ovchinnikova G."/>
            <person name="Martinez-Romero E."/>
            <person name="Hernandez M.A.R."/>
            <person name="Tiedje J.M."/>
            <person name="Woyke T."/>
        </authorList>
    </citation>
    <scope>NUCLEOTIDE SEQUENCE [LARGE SCALE GENOMIC DNA]</scope>
    <source>
        <strain evidence="10">CCGE1002</strain>
    </source>
</reference>
<feature type="transmembrane region" description="Helical" evidence="8">
    <location>
        <begin position="336"/>
        <end position="358"/>
    </location>
</feature>
<feature type="transmembrane region" description="Helical" evidence="8">
    <location>
        <begin position="422"/>
        <end position="445"/>
    </location>
</feature>
<evidence type="ECO:0000313" key="10">
    <source>
        <dbReference type="Proteomes" id="UP000002190"/>
    </source>
</evidence>
<dbReference type="Pfam" id="PF01566">
    <property type="entry name" value="Nramp"/>
    <property type="match status" value="1"/>
</dbReference>
<dbReference type="Proteomes" id="UP000002190">
    <property type="component" value="Chromosome 3"/>
</dbReference>
<feature type="transmembrane region" description="Helical" evidence="8">
    <location>
        <begin position="378"/>
        <end position="401"/>
    </location>
</feature>
<proteinExistence type="predicted"/>
<dbReference type="eggNOG" id="COG1914">
    <property type="taxonomic scope" value="Bacteria"/>
</dbReference>
<evidence type="ECO:0000313" key="9">
    <source>
        <dbReference type="EMBL" id="ADG19870.1"/>
    </source>
</evidence>
<dbReference type="STRING" id="640511.BC1002_5999"/>
<feature type="transmembrane region" description="Helical" evidence="8">
    <location>
        <begin position="176"/>
        <end position="204"/>
    </location>
</feature>
<feature type="transmembrane region" description="Helical" evidence="8">
    <location>
        <begin position="210"/>
        <end position="229"/>
    </location>
</feature>
<gene>
    <name evidence="9" type="ordered locus">BC1002_5999</name>
</gene>
<dbReference type="GO" id="GO:0015086">
    <property type="term" value="F:cadmium ion transmembrane transporter activity"/>
    <property type="evidence" value="ECO:0007669"/>
    <property type="project" value="TreeGrafter"/>
</dbReference>
<evidence type="ECO:0000256" key="6">
    <source>
        <dbReference type="ARBA" id="ARBA00023136"/>
    </source>
</evidence>
<feature type="transmembrane region" description="Helical" evidence="8">
    <location>
        <begin position="451"/>
        <end position="474"/>
    </location>
</feature>
<comment type="subcellular location">
    <subcellularLocation>
        <location evidence="1">Membrane</location>
        <topology evidence="1">Multi-pass membrane protein</topology>
    </subcellularLocation>
</comment>
<feature type="transmembrane region" description="Helical" evidence="8">
    <location>
        <begin position="486"/>
        <end position="509"/>
    </location>
</feature>
<evidence type="ECO:0000256" key="8">
    <source>
        <dbReference type="SAM" id="Phobius"/>
    </source>
</evidence>
<reference evidence="9 10" key="2">
    <citation type="journal article" date="2012" name="J. Bacteriol.">
        <title>Genome Sequences of Burkholderia sp. Strains CCGE1002 and H160, Isolated from Legume Nodules in Mexico and Brazil.</title>
        <authorList>
            <person name="Ormeno-Orrillo E."/>
            <person name="Rogel M.A."/>
            <person name="Chueire L.M."/>
            <person name="Tiedje J.M."/>
            <person name="Martinez-Romero E."/>
            <person name="Hungria M."/>
        </authorList>
    </citation>
    <scope>NUCLEOTIDE SEQUENCE [LARGE SCALE GENOMIC DNA]</scope>
    <source>
        <strain evidence="9 10">CCGE1002</strain>
    </source>
</reference>
<keyword evidence="3 8" id="KW-0812">Transmembrane</keyword>
<organism evidence="9 10">
    <name type="scientific">Paraburkholderia atlantica</name>
    <dbReference type="NCBI Taxonomy" id="2654982"/>
    <lineage>
        <taxon>Bacteria</taxon>
        <taxon>Pseudomonadati</taxon>
        <taxon>Pseudomonadota</taxon>
        <taxon>Betaproteobacteria</taxon>
        <taxon>Burkholderiales</taxon>
        <taxon>Burkholderiaceae</taxon>
        <taxon>Paraburkholderia</taxon>
    </lineage>
</organism>
<evidence type="ECO:0000256" key="1">
    <source>
        <dbReference type="ARBA" id="ARBA00004141"/>
    </source>
</evidence>
<keyword evidence="4" id="KW-0769">Symport</keyword>
<accession>D5WKX4</accession>
<evidence type="ECO:0000256" key="4">
    <source>
        <dbReference type="ARBA" id="ARBA00022847"/>
    </source>
</evidence>
<dbReference type="AlphaFoldDB" id="D5WKX4"/>
<sequence length="517" mass="56396">MRLWSDACRGIDLNRRRPAATGVGQYDQSPTSPTYAWEETLAQTLVYASRKTIRRRNVSCERYSISGFPTISRMHSPPDRRTTSPAAQSSTPASSSQPARSWAADLGPGLASLGCDNDPSGIATYSLAGAWYGYDMLWTCVLSYPSMVALQLVSARVAAVTGHGLTANMRAHYSPVFFYFAVARFVIANTLNIAVNVMAMAAVIERFTHGPLWLLALACGCTSIALQWFIPYARYAQALKWLMLPMFAYVGVLLIVDVPWHTVVLRSLVPHVEWKEDFVTMLMAVLGTTMSPYLLFSQAEQEAQEEHRQHEQHAARGDRRSSEQLRRVRKQTLVRTALSSVAALCMMIAAAATLHVAQTQPGEPTELSRALEPLLKGYAGPLLGLALIGSALLALPSLAGSAAQAVASSFDWPRGKQRDRRIAALLVALSGFGTLLGLALGLWHVDPVKALYWSAVVNGMTITPVLVLLVLLSAKREAVGELVAHWSLRALCWLATLTTGVVVVAHFVLEVVERVSR</sequence>
<evidence type="ECO:0000256" key="7">
    <source>
        <dbReference type="SAM" id="MobiDB-lite"/>
    </source>
</evidence>
<evidence type="ECO:0000256" key="2">
    <source>
        <dbReference type="ARBA" id="ARBA00022448"/>
    </source>
</evidence>
<dbReference type="PANTHER" id="PTHR11706">
    <property type="entry name" value="SOLUTE CARRIER PROTEIN FAMILY 11 MEMBER"/>
    <property type="match status" value="1"/>
</dbReference>
<dbReference type="GO" id="GO:0005886">
    <property type="term" value="C:plasma membrane"/>
    <property type="evidence" value="ECO:0007669"/>
    <property type="project" value="TreeGrafter"/>
</dbReference>
<dbReference type="EMBL" id="CP002015">
    <property type="protein sequence ID" value="ADG19870.1"/>
    <property type="molecule type" value="Genomic_DNA"/>
</dbReference>
<dbReference type="GO" id="GO:0005384">
    <property type="term" value="F:manganese ion transmembrane transporter activity"/>
    <property type="evidence" value="ECO:0007669"/>
    <property type="project" value="TreeGrafter"/>
</dbReference>